<accession>A0A7R8VNJ1</accession>
<dbReference type="SUPFAM" id="SSF48264">
    <property type="entry name" value="Cytochrome P450"/>
    <property type="match status" value="1"/>
</dbReference>
<keyword evidence="5" id="KW-0560">Oxidoreductase</keyword>
<feature type="region of interest" description="Disordered" evidence="8">
    <location>
        <begin position="133"/>
        <end position="171"/>
    </location>
</feature>
<comment type="cofactor">
    <cofactor evidence="1">
        <name>heme</name>
        <dbReference type="ChEBI" id="CHEBI:30413"/>
    </cofactor>
</comment>
<dbReference type="Gene3D" id="1.10.630.10">
    <property type="entry name" value="Cytochrome P450"/>
    <property type="match status" value="1"/>
</dbReference>
<protein>
    <recommendedName>
        <fullName evidence="10">Cytochrome P450</fullName>
    </recommendedName>
</protein>
<dbReference type="InterPro" id="IPR050196">
    <property type="entry name" value="Cytochrome_P450_Monoox"/>
</dbReference>
<evidence type="ECO:0008006" key="10">
    <source>
        <dbReference type="Google" id="ProtNLM"/>
    </source>
</evidence>
<gene>
    <name evidence="9" type="ORF">TDIB3V08_LOCUS6496</name>
</gene>
<evidence type="ECO:0000256" key="7">
    <source>
        <dbReference type="ARBA" id="ARBA00023033"/>
    </source>
</evidence>
<dbReference type="PANTHER" id="PTHR24291:SF50">
    <property type="entry name" value="BIFUNCTIONAL ALBAFLAVENONE MONOOXYGENASE_TERPENE SYNTHASE"/>
    <property type="match status" value="1"/>
</dbReference>
<evidence type="ECO:0000313" key="9">
    <source>
        <dbReference type="EMBL" id="CAD7200273.1"/>
    </source>
</evidence>
<reference evidence="9" key="1">
    <citation type="submission" date="2020-11" db="EMBL/GenBank/DDBJ databases">
        <authorList>
            <person name="Tran Van P."/>
        </authorList>
    </citation>
    <scope>NUCLEOTIDE SEQUENCE</scope>
</reference>
<dbReference type="PANTHER" id="PTHR24291">
    <property type="entry name" value="CYTOCHROME P450 FAMILY 4"/>
    <property type="match status" value="1"/>
</dbReference>
<keyword evidence="4" id="KW-0479">Metal-binding</keyword>
<dbReference type="GO" id="GO:0020037">
    <property type="term" value="F:heme binding"/>
    <property type="evidence" value="ECO:0007669"/>
    <property type="project" value="InterPro"/>
</dbReference>
<dbReference type="InterPro" id="IPR002397">
    <property type="entry name" value="Cyt_P450_B"/>
</dbReference>
<evidence type="ECO:0000256" key="2">
    <source>
        <dbReference type="ARBA" id="ARBA00010617"/>
    </source>
</evidence>
<evidence type="ECO:0000256" key="6">
    <source>
        <dbReference type="ARBA" id="ARBA00023004"/>
    </source>
</evidence>
<feature type="compositionally biased region" description="Basic and acidic residues" evidence="8">
    <location>
        <begin position="136"/>
        <end position="171"/>
    </location>
</feature>
<proteinExistence type="inferred from homology"/>
<dbReference type="GO" id="GO:0016705">
    <property type="term" value="F:oxidoreductase activity, acting on paired donors, with incorporation or reduction of molecular oxygen"/>
    <property type="evidence" value="ECO:0007669"/>
    <property type="project" value="InterPro"/>
</dbReference>
<keyword evidence="7" id="KW-0503">Monooxygenase</keyword>
<keyword evidence="6" id="KW-0408">Iron</keyword>
<dbReference type="GO" id="GO:0008527">
    <property type="term" value="F:taste receptor activity"/>
    <property type="evidence" value="ECO:0007669"/>
    <property type="project" value="InterPro"/>
</dbReference>
<dbReference type="GO" id="GO:0005506">
    <property type="term" value="F:iron ion binding"/>
    <property type="evidence" value="ECO:0007669"/>
    <property type="project" value="InterPro"/>
</dbReference>
<dbReference type="GO" id="GO:0016020">
    <property type="term" value="C:membrane"/>
    <property type="evidence" value="ECO:0007669"/>
    <property type="project" value="InterPro"/>
</dbReference>
<evidence type="ECO:0000256" key="1">
    <source>
        <dbReference type="ARBA" id="ARBA00001971"/>
    </source>
</evidence>
<organism evidence="9">
    <name type="scientific">Timema douglasi</name>
    <name type="common">Walking stick</name>
    <dbReference type="NCBI Taxonomy" id="61478"/>
    <lineage>
        <taxon>Eukaryota</taxon>
        <taxon>Metazoa</taxon>
        <taxon>Ecdysozoa</taxon>
        <taxon>Arthropoda</taxon>
        <taxon>Hexapoda</taxon>
        <taxon>Insecta</taxon>
        <taxon>Pterygota</taxon>
        <taxon>Neoptera</taxon>
        <taxon>Polyneoptera</taxon>
        <taxon>Phasmatodea</taxon>
        <taxon>Timematodea</taxon>
        <taxon>Timematoidea</taxon>
        <taxon>Timematidae</taxon>
        <taxon>Timema</taxon>
    </lineage>
</organism>
<dbReference type="EMBL" id="OA567385">
    <property type="protein sequence ID" value="CAD7200273.1"/>
    <property type="molecule type" value="Genomic_DNA"/>
</dbReference>
<comment type="similarity">
    <text evidence="2">Belongs to the cytochrome P450 family.</text>
</comment>
<evidence type="ECO:0000256" key="3">
    <source>
        <dbReference type="ARBA" id="ARBA00022617"/>
    </source>
</evidence>
<dbReference type="AlphaFoldDB" id="A0A7R8VNJ1"/>
<name>A0A7R8VNJ1_TIMDO</name>
<dbReference type="InterPro" id="IPR036396">
    <property type="entry name" value="Cyt_P450_sf"/>
</dbReference>
<dbReference type="PRINTS" id="PR00359">
    <property type="entry name" value="BP450"/>
</dbReference>
<evidence type="ECO:0000256" key="4">
    <source>
        <dbReference type="ARBA" id="ARBA00022723"/>
    </source>
</evidence>
<sequence length="171" mass="20031">MEDLNSLQYTEQVIKESLRLYPAVPFVPRTSTEDIEINGYTIPKGCDVMFSIYSLHRNPKIYPNPDEFDPENFSPERSKESVDYFWRKIHEDYIVVADMVVTLNCAVSKIVLISIGSNMYFACYQLYGELQQTNRPGDRQTNRPEDRQTNRPEDRQTNRPGDRQTNIPEDR</sequence>
<keyword evidence="3" id="KW-0349">Heme</keyword>
<dbReference type="Pfam" id="PF00067">
    <property type="entry name" value="p450"/>
    <property type="match status" value="1"/>
</dbReference>
<evidence type="ECO:0000256" key="8">
    <source>
        <dbReference type="SAM" id="MobiDB-lite"/>
    </source>
</evidence>
<dbReference type="GO" id="GO:0004497">
    <property type="term" value="F:monooxygenase activity"/>
    <property type="evidence" value="ECO:0007669"/>
    <property type="project" value="UniProtKB-KW"/>
</dbReference>
<dbReference type="InterPro" id="IPR001128">
    <property type="entry name" value="Cyt_P450"/>
</dbReference>
<evidence type="ECO:0000256" key="5">
    <source>
        <dbReference type="ARBA" id="ARBA00023002"/>
    </source>
</evidence>